<evidence type="ECO:0000256" key="1">
    <source>
        <dbReference type="SAM" id="MobiDB-lite"/>
    </source>
</evidence>
<proteinExistence type="evidence at transcript level"/>
<evidence type="ECO:0000313" key="2">
    <source>
        <dbReference type="EMBL" id="JAC94376.1"/>
    </source>
</evidence>
<sequence>SDEEVRRHSPSPTTLTGHFDDVVIDPAKLSVKLDLNDNISVVSSNARRQTRAQEGEAEDAARRLLEKTLRRPRRQERHKSGARKWPRASTWVLLADALAHPGLGCLSSQGNSRKSLGHLAASAQTKS</sequence>
<protein>
    <submittedName>
        <fullName evidence="2">Uncharacterized protein</fullName>
    </submittedName>
</protein>
<name>A0A090XBJ1_IXORI</name>
<feature type="non-terminal residue" evidence="2">
    <location>
        <position position="1"/>
    </location>
</feature>
<dbReference type="AlphaFoldDB" id="A0A090XBJ1"/>
<organism evidence="2">
    <name type="scientific">Ixodes ricinus</name>
    <name type="common">Common tick</name>
    <name type="synonym">Acarus ricinus</name>
    <dbReference type="NCBI Taxonomy" id="34613"/>
    <lineage>
        <taxon>Eukaryota</taxon>
        <taxon>Metazoa</taxon>
        <taxon>Ecdysozoa</taxon>
        <taxon>Arthropoda</taxon>
        <taxon>Chelicerata</taxon>
        <taxon>Arachnida</taxon>
        <taxon>Acari</taxon>
        <taxon>Parasitiformes</taxon>
        <taxon>Ixodida</taxon>
        <taxon>Ixodoidea</taxon>
        <taxon>Ixodidae</taxon>
        <taxon>Ixodinae</taxon>
        <taxon>Ixodes</taxon>
    </lineage>
</organism>
<accession>A0A090XBJ1</accession>
<reference evidence="2" key="1">
    <citation type="journal article" date="2015" name="PLoS Negl. Trop. Dis.">
        <title>Deep Sequencing Analysis of the Ixodes ricinus Haemocytome.</title>
        <authorList>
            <person name="Kotsyfakis M."/>
            <person name="Kopacek P."/>
            <person name="Franta Z."/>
            <person name="Pedra J.H."/>
            <person name="Ribeiro J.M."/>
        </authorList>
    </citation>
    <scope>NUCLEOTIDE SEQUENCE</scope>
</reference>
<dbReference type="EMBL" id="GBIH01000334">
    <property type="protein sequence ID" value="JAC94376.1"/>
    <property type="molecule type" value="mRNA"/>
</dbReference>
<feature type="region of interest" description="Disordered" evidence="1">
    <location>
        <begin position="104"/>
        <end position="127"/>
    </location>
</feature>